<keyword evidence="1" id="KW-0812">Transmembrane</keyword>
<protein>
    <submittedName>
        <fullName evidence="2">Uncharacterized protein</fullName>
    </submittedName>
</protein>
<proteinExistence type="predicted"/>
<evidence type="ECO:0000313" key="3">
    <source>
        <dbReference type="Proteomes" id="UP000297535"/>
    </source>
</evidence>
<name>A0A4Z0NSI0_9HYPH</name>
<sequence>MLWVVGINYDGLTGSAAQKIHPATYLALLLLGWSLVHAGNPVANLRTAVERRPASVLLGIAGVGLALQISLRGGAGIAGAVDTFLLPALVCLLLLDCDAPTLRRLERTVHAVMTANGLLGLFEFVSGRQVFPYRLDGMLLEYDTRAMSLQGHPLPNATLTACYVIALCAGAGSLSAAARLAVIGLQLAALVTFGGRSGIVITLVLGGGLGLLALARMVRRGRIPLLGVAGAAFALPLLALALAALAGSGFFDALLARFANDGGSANARVVVLDLFAALSPREFVFGPDAGVIDTLRRMNGLQMGLENPIVRILLYQGAAMTGLLTVAFALFLWEVGRRCRPGIAMPMVAFVVLVNTYESLGGKTTILAKFVILLIALYRWPDPEDGPGGHGL</sequence>
<feature type="transmembrane region" description="Helical" evidence="1">
    <location>
        <begin position="77"/>
        <end position="95"/>
    </location>
</feature>
<feature type="transmembrane region" description="Helical" evidence="1">
    <location>
        <begin position="225"/>
        <end position="251"/>
    </location>
</feature>
<reference evidence="2 3" key="1">
    <citation type="submission" date="2019-04" db="EMBL/GenBank/DDBJ databases">
        <authorList>
            <person name="Feng G."/>
            <person name="Zhu H."/>
        </authorList>
    </citation>
    <scope>NUCLEOTIDE SEQUENCE [LARGE SCALE GENOMIC DNA]</scope>
    <source>
        <strain evidence="2 3">6HR-1</strain>
    </source>
</reference>
<feature type="transmembrane region" description="Helical" evidence="1">
    <location>
        <begin position="20"/>
        <end position="42"/>
    </location>
</feature>
<feature type="transmembrane region" description="Helical" evidence="1">
    <location>
        <begin position="312"/>
        <end position="333"/>
    </location>
</feature>
<keyword evidence="1" id="KW-1133">Transmembrane helix</keyword>
<dbReference type="NCBIfam" id="NF038256">
    <property type="entry name" value="exopoly_VpsF"/>
    <property type="match status" value="1"/>
</dbReference>
<feature type="transmembrane region" description="Helical" evidence="1">
    <location>
        <begin position="198"/>
        <end position="218"/>
    </location>
</feature>
<dbReference type="OrthoDB" id="7987387at2"/>
<dbReference type="Proteomes" id="UP000297535">
    <property type="component" value="Unassembled WGS sequence"/>
</dbReference>
<organism evidence="2 3">
    <name type="scientific">Methylobacterium nonmethylotrophicum</name>
    <dbReference type="NCBI Taxonomy" id="1141884"/>
    <lineage>
        <taxon>Bacteria</taxon>
        <taxon>Pseudomonadati</taxon>
        <taxon>Pseudomonadota</taxon>
        <taxon>Alphaproteobacteria</taxon>
        <taxon>Hyphomicrobiales</taxon>
        <taxon>Methylobacteriaceae</taxon>
        <taxon>Methylobacterium</taxon>
    </lineage>
</organism>
<dbReference type="EMBL" id="SRLB01000008">
    <property type="protein sequence ID" value="TGD99500.1"/>
    <property type="molecule type" value="Genomic_DNA"/>
</dbReference>
<feature type="transmembrane region" description="Helical" evidence="1">
    <location>
        <begin position="54"/>
        <end position="71"/>
    </location>
</feature>
<gene>
    <name evidence="2" type="ORF">EU555_12940</name>
</gene>
<accession>A0A4Z0NSI0</accession>
<evidence type="ECO:0000313" key="2">
    <source>
        <dbReference type="EMBL" id="TGD99500.1"/>
    </source>
</evidence>
<dbReference type="AlphaFoldDB" id="A0A4Z0NSI0"/>
<feature type="transmembrane region" description="Helical" evidence="1">
    <location>
        <begin position="157"/>
        <end position="178"/>
    </location>
</feature>
<evidence type="ECO:0000256" key="1">
    <source>
        <dbReference type="SAM" id="Phobius"/>
    </source>
</evidence>
<dbReference type="InterPro" id="IPR048041">
    <property type="entry name" value="VpsF-like"/>
</dbReference>
<keyword evidence="3" id="KW-1185">Reference proteome</keyword>
<keyword evidence="1" id="KW-0472">Membrane</keyword>
<comment type="caution">
    <text evidence="2">The sequence shown here is derived from an EMBL/GenBank/DDBJ whole genome shotgun (WGS) entry which is preliminary data.</text>
</comment>